<accession>A0A9P9DHP5</accession>
<dbReference type="PANTHER" id="PTHR46494:SF1">
    <property type="entry name" value="CORA FAMILY METAL ION TRANSPORTER (EUROFUNG)"/>
    <property type="match status" value="1"/>
</dbReference>
<dbReference type="GO" id="GO:0000287">
    <property type="term" value="F:magnesium ion binding"/>
    <property type="evidence" value="ECO:0007669"/>
    <property type="project" value="TreeGrafter"/>
</dbReference>
<dbReference type="GO" id="GO:0015087">
    <property type="term" value="F:cobalt ion transmembrane transporter activity"/>
    <property type="evidence" value="ECO:0007669"/>
    <property type="project" value="TreeGrafter"/>
</dbReference>
<dbReference type="AlphaFoldDB" id="A0A9P9DHP5"/>
<dbReference type="Gene3D" id="1.20.58.340">
    <property type="entry name" value="Magnesium transport protein CorA, transmembrane region"/>
    <property type="match status" value="1"/>
</dbReference>
<proteinExistence type="predicted"/>
<dbReference type="SUPFAM" id="SSF144083">
    <property type="entry name" value="Magnesium transport protein CorA, transmembrane region"/>
    <property type="match status" value="1"/>
</dbReference>
<keyword evidence="2 5" id="KW-0812">Transmembrane</keyword>
<dbReference type="GO" id="GO:0050897">
    <property type="term" value="F:cobalt ion binding"/>
    <property type="evidence" value="ECO:0007669"/>
    <property type="project" value="TreeGrafter"/>
</dbReference>
<dbReference type="GO" id="GO:0015095">
    <property type="term" value="F:magnesium ion transmembrane transporter activity"/>
    <property type="evidence" value="ECO:0007669"/>
    <property type="project" value="TreeGrafter"/>
</dbReference>
<dbReference type="InterPro" id="IPR045863">
    <property type="entry name" value="CorA_TM1_TM2"/>
</dbReference>
<evidence type="ECO:0000256" key="2">
    <source>
        <dbReference type="ARBA" id="ARBA00022692"/>
    </source>
</evidence>
<keyword evidence="3 5" id="KW-1133">Transmembrane helix</keyword>
<reference evidence="6" key="1">
    <citation type="journal article" date="2021" name="Nat. Commun.">
        <title>Genetic determinants of endophytism in the Arabidopsis root mycobiome.</title>
        <authorList>
            <person name="Mesny F."/>
            <person name="Miyauchi S."/>
            <person name="Thiergart T."/>
            <person name="Pickel B."/>
            <person name="Atanasova L."/>
            <person name="Karlsson M."/>
            <person name="Huettel B."/>
            <person name="Barry K.W."/>
            <person name="Haridas S."/>
            <person name="Chen C."/>
            <person name="Bauer D."/>
            <person name="Andreopoulos W."/>
            <person name="Pangilinan J."/>
            <person name="LaButti K."/>
            <person name="Riley R."/>
            <person name="Lipzen A."/>
            <person name="Clum A."/>
            <person name="Drula E."/>
            <person name="Henrissat B."/>
            <person name="Kohler A."/>
            <person name="Grigoriev I.V."/>
            <person name="Martin F.M."/>
            <person name="Hacquard S."/>
        </authorList>
    </citation>
    <scope>NUCLEOTIDE SEQUENCE</scope>
    <source>
        <strain evidence="6">MPI-CAGE-CH-0243</strain>
    </source>
</reference>
<evidence type="ECO:0000313" key="7">
    <source>
        <dbReference type="Proteomes" id="UP000700596"/>
    </source>
</evidence>
<comment type="subcellular location">
    <subcellularLocation>
        <location evidence="1">Cell membrane</location>
        <topology evidence="1">Multi-pass membrane protein</topology>
    </subcellularLocation>
</comment>
<dbReference type="PANTHER" id="PTHR46494">
    <property type="entry name" value="CORA FAMILY METAL ION TRANSPORTER (EUROFUNG)"/>
    <property type="match status" value="1"/>
</dbReference>
<protein>
    <submittedName>
        <fullName evidence="6">Uncharacterized protein</fullName>
    </submittedName>
</protein>
<feature type="transmembrane region" description="Helical" evidence="5">
    <location>
        <begin position="381"/>
        <end position="402"/>
    </location>
</feature>
<gene>
    <name evidence="6" type="ORF">B0J11DRAFT_49313</name>
</gene>
<keyword evidence="4 5" id="KW-0472">Membrane</keyword>
<name>A0A9P9DHP5_9PLEO</name>
<keyword evidence="7" id="KW-1185">Reference proteome</keyword>
<evidence type="ECO:0000256" key="4">
    <source>
        <dbReference type="ARBA" id="ARBA00023136"/>
    </source>
</evidence>
<dbReference type="GO" id="GO:0005886">
    <property type="term" value="C:plasma membrane"/>
    <property type="evidence" value="ECO:0007669"/>
    <property type="project" value="UniProtKB-SubCell"/>
</dbReference>
<evidence type="ECO:0000256" key="5">
    <source>
        <dbReference type="SAM" id="Phobius"/>
    </source>
</evidence>
<feature type="transmembrane region" description="Helical" evidence="5">
    <location>
        <begin position="342"/>
        <end position="361"/>
    </location>
</feature>
<comment type="caution">
    <text evidence="6">The sequence shown here is derived from an EMBL/GenBank/DDBJ whole genome shotgun (WGS) entry which is preliminary data.</text>
</comment>
<evidence type="ECO:0000256" key="3">
    <source>
        <dbReference type="ARBA" id="ARBA00022989"/>
    </source>
</evidence>
<dbReference type="OrthoDB" id="2830640at2759"/>
<sequence>MNEVLSPHHILDVVCSDIGSTIQRTRQPSSFISDRTAVTSWLNEPTSAQDAHPLKGDKILAIRVSKFNEELCKLAVEQALNTCLHAGLPSIDHPGKVYQLGEGPGVRYGSSKEKRSSLEIVSPSVDGGKRFIFVWYQNDPPCKREHFWGVGVLAYNDDAYDIRKELDAKLISKDLPRTKHVTGGIRLYLPAWLGNIYAEFLARQIQKSSTAINRFEHELENINIYAYEERNKKSPKIYDMDEKFRRCKRLVRDISLQLTEHFQKELEEYIIVISIWEKPTRLCDARNIQRLRCELIERKLDDLHKQFSAKTARFQQLISLDMTRASLEIAQATRKDSRTMRAIAFITMFFLPATFITSFFGMNFFNSRPEKPGFDGAWSFVWVYFVSAFPLTAMVLAAFFLWEHIGEKKERELEKNRYATEARTFDTSKSVDLLGRKGTV</sequence>
<evidence type="ECO:0000256" key="1">
    <source>
        <dbReference type="ARBA" id="ARBA00004651"/>
    </source>
</evidence>
<evidence type="ECO:0000313" key="6">
    <source>
        <dbReference type="EMBL" id="KAH7120810.1"/>
    </source>
</evidence>
<dbReference type="Proteomes" id="UP000700596">
    <property type="component" value="Unassembled WGS sequence"/>
</dbReference>
<dbReference type="EMBL" id="JAGMWT010000010">
    <property type="protein sequence ID" value="KAH7120810.1"/>
    <property type="molecule type" value="Genomic_DNA"/>
</dbReference>
<organism evidence="6 7">
    <name type="scientific">Dendryphion nanum</name>
    <dbReference type="NCBI Taxonomy" id="256645"/>
    <lineage>
        <taxon>Eukaryota</taxon>
        <taxon>Fungi</taxon>
        <taxon>Dikarya</taxon>
        <taxon>Ascomycota</taxon>
        <taxon>Pezizomycotina</taxon>
        <taxon>Dothideomycetes</taxon>
        <taxon>Pleosporomycetidae</taxon>
        <taxon>Pleosporales</taxon>
        <taxon>Torulaceae</taxon>
        <taxon>Dendryphion</taxon>
    </lineage>
</organism>